<reference evidence="2" key="1">
    <citation type="submission" date="2019-12" db="EMBL/GenBank/DDBJ databases">
        <title>Genome sequencing and annotation of Brassica cretica.</title>
        <authorList>
            <person name="Studholme D.J."/>
            <person name="Sarris P.F."/>
        </authorList>
    </citation>
    <scope>NUCLEOTIDE SEQUENCE</scope>
    <source>
        <strain evidence="2">PFS-001/15</strain>
        <tissue evidence="2">Leaf</tissue>
    </source>
</reference>
<dbReference type="Proteomes" id="UP000712281">
    <property type="component" value="Unassembled WGS sequence"/>
</dbReference>
<gene>
    <name evidence="2" type="ORF">F2Q68_00016287</name>
</gene>
<accession>A0A8S9HG57</accession>
<comment type="caution">
    <text evidence="2">The sequence shown here is derived from an EMBL/GenBank/DDBJ whole genome shotgun (WGS) entry which is preliminary data.</text>
</comment>
<evidence type="ECO:0000313" key="2">
    <source>
        <dbReference type="EMBL" id="KAF2556104.1"/>
    </source>
</evidence>
<evidence type="ECO:0000256" key="1">
    <source>
        <dbReference type="SAM" id="MobiDB-lite"/>
    </source>
</evidence>
<evidence type="ECO:0000313" key="3">
    <source>
        <dbReference type="Proteomes" id="UP000712281"/>
    </source>
</evidence>
<proteinExistence type="predicted"/>
<protein>
    <submittedName>
        <fullName evidence="2">Uncharacterized protein</fullName>
    </submittedName>
</protein>
<feature type="compositionally biased region" description="Acidic residues" evidence="1">
    <location>
        <begin position="103"/>
        <end position="115"/>
    </location>
</feature>
<sequence>MREAEGRALTTQHTPLKSMEGELIRRSDIDALIKALKENGNDIGNTLGYSFAASYLDRTRVHLSSEIETKCSDSPDQRVIHDGDSSEVTDQNKGTQQPVPVKEEEEMQPDVEEVQSDVPRAASDPVVEVVARNEVCGDLGEVKSTRPYMVVQEAVRLGRTELDQRLAQLEREKQPYPHFTYVENIIGQF</sequence>
<name>A0A8S9HG57_BRACR</name>
<feature type="compositionally biased region" description="Basic and acidic residues" evidence="1">
    <location>
        <begin position="69"/>
        <end position="84"/>
    </location>
</feature>
<dbReference type="AlphaFoldDB" id="A0A8S9HG57"/>
<feature type="compositionally biased region" description="Polar residues" evidence="1">
    <location>
        <begin position="86"/>
        <end position="98"/>
    </location>
</feature>
<feature type="region of interest" description="Disordered" evidence="1">
    <location>
        <begin position="69"/>
        <end position="119"/>
    </location>
</feature>
<organism evidence="2 3">
    <name type="scientific">Brassica cretica</name>
    <name type="common">Mustard</name>
    <dbReference type="NCBI Taxonomy" id="69181"/>
    <lineage>
        <taxon>Eukaryota</taxon>
        <taxon>Viridiplantae</taxon>
        <taxon>Streptophyta</taxon>
        <taxon>Embryophyta</taxon>
        <taxon>Tracheophyta</taxon>
        <taxon>Spermatophyta</taxon>
        <taxon>Magnoliopsida</taxon>
        <taxon>eudicotyledons</taxon>
        <taxon>Gunneridae</taxon>
        <taxon>Pentapetalae</taxon>
        <taxon>rosids</taxon>
        <taxon>malvids</taxon>
        <taxon>Brassicales</taxon>
        <taxon>Brassicaceae</taxon>
        <taxon>Brassiceae</taxon>
        <taxon>Brassica</taxon>
    </lineage>
</organism>
<dbReference type="EMBL" id="QGKW02001940">
    <property type="protein sequence ID" value="KAF2556104.1"/>
    <property type="molecule type" value="Genomic_DNA"/>
</dbReference>